<sequence>MPAQVVASLAIDLSHLLSDASLADIKIEVGNGADKKVFYAHAAVLYTRCPYFKKKTLEHGLQDANAESRIGEKIIRIDDIRPNIFEHILNYIYTDSTPPTSLPPDDLLTLLAACTRFSLLLLIASIQTILVNHQSSYLLSHFSQIDALSTTNKNFSILRRYCQHTVKRHPTAIMKSEEFVRLSEDMLIKILKSDKLTMDETEIWEYVLRWATAQEPVLLMVSSWSAKEYELLKDTLKNIIPHLRFFQMPSKQFLIRSRLFQYVLPYDLFNDVYNYHTQNSYTPLSPVLPQRQQSKKRNVTWHHSIDGEYDDSTNRETLPIQSPLKPSKNNLDSLLITPTHGNYLASCIFQHSQINNSTNKPIPNTLYRFRLLYRASLHSFSISTFHRLCDRRGPTLTIARISDSSDIVGGYTDVSWQSSKKGSFKESNESFIFSFDKGDAQKAQVQLVKKSERQRAVW</sequence>
<dbReference type="PANTHER" id="PTHR24410">
    <property type="entry name" value="HL07962P-RELATED"/>
    <property type="match status" value="1"/>
</dbReference>
<dbReference type="SMART" id="SM00875">
    <property type="entry name" value="BACK"/>
    <property type="match status" value="1"/>
</dbReference>
<proteinExistence type="predicted"/>
<evidence type="ECO:0000259" key="2">
    <source>
        <dbReference type="PROSITE" id="PS51886"/>
    </source>
</evidence>
<protein>
    <submittedName>
        <fullName evidence="3">2179_t:CDS:1</fullName>
    </submittedName>
</protein>
<dbReference type="InterPro" id="IPR011333">
    <property type="entry name" value="SKP1/BTB/POZ_sf"/>
</dbReference>
<gene>
    <name evidence="3" type="ORF">PBRASI_LOCUS6156</name>
</gene>
<evidence type="ECO:0000259" key="1">
    <source>
        <dbReference type="PROSITE" id="PS50097"/>
    </source>
</evidence>
<dbReference type="CDD" id="cd18186">
    <property type="entry name" value="BTB_POZ_ZBTB_KLHL-like"/>
    <property type="match status" value="1"/>
</dbReference>
<dbReference type="Pfam" id="PF00651">
    <property type="entry name" value="BTB"/>
    <property type="match status" value="1"/>
</dbReference>
<dbReference type="OrthoDB" id="2352230at2759"/>
<dbReference type="Gene3D" id="3.30.710.10">
    <property type="entry name" value="Potassium Channel Kv1.1, Chain A"/>
    <property type="match status" value="1"/>
</dbReference>
<reference evidence="3" key="1">
    <citation type="submission" date="2021-06" db="EMBL/GenBank/DDBJ databases">
        <authorList>
            <person name="Kallberg Y."/>
            <person name="Tangrot J."/>
            <person name="Rosling A."/>
        </authorList>
    </citation>
    <scope>NUCLEOTIDE SEQUENCE</scope>
    <source>
        <strain evidence="3">BR232B</strain>
    </source>
</reference>
<dbReference type="InterPro" id="IPR006571">
    <property type="entry name" value="TLDc_dom"/>
</dbReference>
<dbReference type="PROSITE" id="PS50097">
    <property type="entry name" value="BTB"/>
    <property type="match status" value="1"/>
</dbReference>
<dbReference type="SUPFAM" id="SSF54695">
    <property type="entry name" value="POZ domain"/>
    <property type="match status" value="1"/>
</dbReference>
<evidence type="ECO:0000313" key="3">
    <source>
        <dbReference type="EMBL" id="CAG8572116.1"/>
    </source>
</evidence>
<dbReference type="Pfam" id="PF07534">
    <property type="entry name" value="TLD"/>
    <property type="match status" value="1"/>
</dbReference>
<name>A0A9N9FZY8_9GLOM</name>
<dbReference type="AlphaFoldDB" id="A0A9N9FZY8"/>
<dbReference type="InterPro" id="IPR011705">
    <property type="entry name" value="BACK"/>
</dbReference>
<feature type="domain" description="BTB" evidence="1">
    <location>
        <begin position="23"/>
        <end position="101"/>
    </location>
</feature>
<dbReference type="Pfam" id="PF07707">
    <property type="entry name" value="BACK"/>
    <property type="match status" value="1"/>
</dbReference>
<keyword evidence="4" id="KW-1185">Reference proteome</keyword>
<dbReference type="Gene3D" id="1.25.40.420">
    <property type="match status" value="1"/>
</dbReference>
<organism evidence="3 4">
    <name type="scientific">Paraglomus brasilianum</name>
    <dbReference type="NCBI Taxonomy" id="144538"/>
    <lineage>
        <taxon>Eukaryota</taxon>
        <taxon>Fungi</taxon>
        <taxon>Fungi incertae sedis</taxon>
        <taxon>Mucoromycota</taxon>
        <taxon>Glomeromycotina</taxon>
        <taxon>Glomeromycetes</taxon>
        <taxon>Paraglomerales</taxon>
        <taxon>Paraglomeraceae</taxon>
        <taxon>Paraglomus</taxon>
    </lineage>
</organism>
<dbReference type="SMART" id="SM00225">
    <property type="entry name" value="BTB"/>
    <property type="match status" value="1"/>
</dbReference>
<dbReference type="InterPro" id="IPR051481">
    <property type="entry name" value="BTB-POZ/Galectin-3-binding"/>
</dbReference>
<dbReference type="PROSITE" id="PS51886">
    <property type="entry name" value="TLDC"/>
    <property type="match status" value="1"/>
</dbReference>
<dbReference type="InterPro" id="IPR000210">
    <property type="entry name" value="BTB/POZ_dom"/>
</dbReference>
<feature type="domain" description="TLDc" evidence="2">
    <location>
        <begin position="334"/>
        <end position="458"/>
    </location>
</feature>
<accession>A0A9N9FZY8</accession>
<feature type="non-terminal residue" evidence="3">
    <location>
        <position position="1"/>
    </location>
</feature>
<dbReference type="EMBL" id="CAJVPI010000787">
    <property type="protein sequence ID" value="CAG8572116.1"/>
    <property type="molecule type" value="Genomic_DNA"/>
</dbReference>
<dbReference type="PANTHER" id="PTHR24410:SF23">
    <property type="entry name" value="BTB DOMAIN-CONTAINING PROTEIN-RELATED"/>
    <property type="match status" value="1"/>
</dbReference>
<dbReference type="Proteomes" id="UP000789739">
    <property type="component" value="Unassembled WGS sequence"/>
</dbReference>
<comment type="caution">
    <text evidence="3">The sequence shown here is derived from an EMBL/GenBank/DDBJ whole genome shotgun (WGS) entry which is preliminary data.</text>
</comment>
<evidence type="ECO:0000313" key="4">
    <source>
        <dbReference type="Proteomes" id="UP000789739"/>
    </source>
</evidence>